<dbReference type="GO" id="GO:0015416">
    <property type="term" value="F:ABC-type phosphonate transporter activity"/>
    <property type="evidence" value="ECO:0007669"/>
    <property type="project" value="InterPro"/>
</dbReference>
<feature type="transmembrane region" description="Helical" evidence="7">
    <location>
        <begin position="518"/>
        <end position="538"/>
    </location>
</feature>
<feature type="transmembrane region" description="Helical" evidence="7">
    <location>
        <begin position="223"/>
        <end position="243"/>
    </location>
</feature>
<feature type="transmembrane region" description="Helical" evidence="7">
    <location>
        <begin position="249"/>
        <end position="269"/>
    </location>
</feature>
<dbReference type="InterPro" id="IPR035906">
    <property type="entry name" value="MetI-like_sf"/>
</dbReference>
<reference evidence="9 10" key="1">
    <citation type="submission" date="2014-02" db="EMBL/GenBank/DDBJ databases">
        <title>Whole genome shotgun sequence of Rhodococcus wratislaviensis NBRC 100605.</title>
        <authorList>
            <person name="Hosoyama A."/>
            <person name="Tsuchikane K."/>
            <person name="Yoshida I."/>
            <person name="Ohji S."/>
            <person name="Ichikawa N."/>
            <person name="Yamazoe A."/>
            <person name="Fujita N."/>
        </authorList>
    </citation>
    <scope>NUCLEOTIDE SEQUENCE [LARGE SCALE GENOMIC DNA]</scope>
    <source>
        <strain evidence="9 10">NBRC 100605</strain>
    </source>
</reference>
<evidence type="ECO:0000256" key="3">
    <source>
        <dbReference type="ARBA" id="ARBA00022475"/>
    </source>
</evidence>
<dbReference type="AlphaFoldDB" id="X0Q0N1"/>
<keyword evidence="5 7" id="KW-1133">Transmembrane helix</keyword>
<dbReference type="NCBIfam" id="TIGR01097">
    <property type="entry name" value="PhnE"/>
    <property type="match status" value="2"/>
</dbReference>
<evidence type="ECO:0000259" key="8">
    <source>
        <dbReference type="PROSITE" id="PS50928"/>
    </source>
</evidence>
<comment type="subcellular location">
    <subcellularLocation>
        <location evidence="1 7">Cell membrane</location>
        <topology evidence="1 7">Multi-pass membrane protein</topology>
    </subcellularLocation>
</comment>
<evidence type="ECO:0000256" key="1">
    <source>
        <dbReference type="ARBA" id="ARBA00004651"/>
    </source>
</evidence>
<evidence type="ECO:0000256" key="6">
    <source>
        <dbReference type="ARBA" id="ARBA00023136"/>
    </source>
</evidence>
<feature type="transmembrane region" description="Helical" evidence="7">
    <location>
        <begin position="331"/>
        <end position="348"/>
    </location>
</feature>
<keyword evidence="6 7" id="KW-0472">Membrane</keyword>
<proteinExistence type="inferred from homology"/>
<dbReference type="PROSITE" id="PS50928">
    <property type="entry name" value="ABC_TM1"/>
    <property type="match status" value="2"/>
</dbReference>
<dbReference type="GO" id="GO:0005886">
    <property type="term" value="C:plasma membrane"/>
    <property type="evidence" value="ECO:0007669"/>
    <property type="project" value="UniProtKB-SubCell"/>
</dbReference>
<feature type="domain" description="ABC transmembrane type-1" evidence="8">
    <location>
        <begin position="385"/>
        <end position="568"/>
    </location>
</feature>
<feature type="transmembrane region" description="Helical" evidence="7">
    <location>
        <begin position="24"/>
        <end position="45"/>
    </location>
</feature>
<protein>
    <submittedName>
        <fullName evidence="9">Phosphonate ABC transporter permease protein</fullName>
    </submittedName>
</protein>
<evidence type="ECO:0000256" key="5">
    <source>
        <dbReference type="ARBA" id="ARBA00022989"/>
    </source>
</evidence>
<accession>X0Q0N1</accession>
<dbReference type="EMBL" id="BAWF01000013">
    <property type="protein sequence ID" value="GAF44392.1"/>
    <property type="molecule type" value="Genomic_DNA"/>
</dbReference>
<feature type="transmembrane region" description="Helical" evidence="7">
    <location>
        <begin position="87"/>
        <end position="109"/>
    </location>
</feature>
<feature type="transmembrane region" description="Helical" evidence="7">
    <location>
        <begin position="452"/>
        <end position="471"/>
    </location>
</feature>
<evidence type="ECO:0000256" key="4">
    <source>
        <dbReference type="ARBA" id="ARBA00022692"/>
    </source>
</evidence>
<sequence>MTVLLPPRPREREPEARTVPRPSLTSIGVTVVLAAWLLASLWSVASLKINVATFADSLGNAADFVSRIFPLDYPPLGEILTMTGQTLAIVTCATALSVILSALVSLAAARNTTPGTPLRWAARATVVVTRAIPEIVLAILFLRLFGLGAVAGILALGIHSVGMVGKMYADAIEDTDAGPRDALRAAGATWWQQVVGGVFPQALPAFVATALHRFDINLRASVILGYVGVSGIGMELSLAMKTMNYPRGMALALFVVALCVVIELISGAVRRSLLGDRAPKRRGLRERVLSARGGWVENGSAAKVDGPVAMRTPGGDYRISPPWTGERIRRTLYLGATVLALAAATWGSDIDLSRLAEGITSLPRTLDLFFPPGTGGIWDELLVQLLVTVQIALAATLLGLLLAVPIGILAARNVAPTPGVAKFFRIVIVVVRGIPDLIFAIIFIVVTGLGATAGALALSVGAVGLLGKLIADSLEETDVSVQQAVSAGGASRSQVFAAATLRQSAPALVAHLFYQLDVNIRAATLLGVVGAGGIGFYLMNAARVLQFDVVTTIVLMIFAVVMAVEGIAMWMRRAMS</sequence>
<evidence type="ECO:0000313" key="9">
    <source>
        <dbReference type="EMBL" id="GAF44392.1"/>
    </source>
</evidence>
<feature type="transmembrane region" description="Helical" evidence="7">
    <location>
        <begin position="550"/>
        <end position="571"/>
    </location>
</feature>
<feature type="domain" description="ABC transmembrane type-1" evidence="8">
    <location>
        <begin position="83"/>
        <end position="266"/>
    </location>
</feature>
<dbReference type="InterPro" id="IPR000515">
    <property type="entry name" value="MetI-like"/>
</dbReference>
<evidence type="ECO:0000313" key="10">
    <source>
        <dbReference type="Proteomes" id="UP000019491"/>
    </source>
</evidence>
<dbReference type="PANTHER" id="PTHR30043">
    <property type="entry name" value="PHOSPHONATES TRANSPORT SYSTEM PERMEASE PROTEIN"/>
    <property type="match status" value="1"/>
</dbReference>
<dbReference type="InterPro" id="IPR005769">
    <property type="entry name" value="PhnE/PtxC"/>
</dbReference>
<name>X0Q0N1_RHOWR</name>
<gene>
    <name evidence="9" type="primary">phnE</name>
    <name evidence="9" type="ORF">RW1_013_00150</name>
</gene>
<comment type="similarity">
    <text evidence="7">Belongs to the binding-protein-dependent transport system permease family.</text>
</comment>
<keyword evidence="3" id="KW-1003">Cell membrane</keyword>
<dbReference type="Proteomes" id="UP000019491">
    <property type="component" value="Unassembled WGS sequence"/>
</dbReference>
<dbReference type="SUPFAM" id="SSF161098">
    <property type="entry name" value="MetI-like"/>
    <property type="match status" value="2"/>
</dbReference>
<organism evidence="9 10">
    <name type="scientific">Rhodococcus wratislaviensis NBRC 100605</name>
    <dbReference type="NCBI Taxonomy" id="1219028"/>
    <lineage>
        <taxon>Bacteria</taxon>
        <taxon>Bacillati</taxon>
        <taxon>Actinomycetota</taxon>
        <taxon>Actinomycetes</taxon>
        <taxon>Mycobacteriales</taxon>
        <taxon>Nocardiaceae</taxon>
        <taxon>Rhodococcus</taxon>
    </lineage>
</organism>
<feature type="transmembrane region" description="Helical" evidence="7">
    <location>
        <begin position="423"/>
        <end position="446"/>
    </location>
</feature>
<dbReference type="PANTHER" id="PTHR30043:SF1">
    <property type="entry name" value="ABC TRANSPORT SYSTEM PERMEASE PROTEIN P69"/>
    <property type="match status" value="1"/>
</dbReference>
<evidence type="ECO:0000256" key="2">
    <source>
        <dbReference type="ARBA" id="ARBA00022448"/>
    </source>
</evidence>
<keyword evidence="2 7" id="KW-0813">Transport</keyword>
<dbReference type="CDD" id="cd06261">
    <property type="entry name" value="TM_PBP2"/>
    <property type="match status" value="2"/>
</dbReference>
<feature type="transmembrane region" description="Helical" evidence="7">
    <location>
        <begin position="381"/>
        <end position="411"/>
    </location>
</feature>
<keyword evidence="4 7" id="KW-0812">Transmembrane</keyword>
<evidence type="ECO:0000256" key="7">
    <source>
        <dbReference type="RuleBase" id="RU363032"/>
    </source>
</evidence>
<comment type="caution">
    <text evidence="9">The sequence shown here is derived from an EMBL/GenBank/DDBJ whole genome shotgun (WGS) entry which is preliminary data.</text>
</comment>
<dbReference type="Gene3D" id="1.10.3720.10">
    <property type="entry name" value="MetI-like"/>
    <property type="match status" value="2"/>
</dbReference>
<dbReference type="Pfam" id="PF00528">
    <property type="entry name" value="BPD_transp_1"/>
    <property type="match status" value="2"/>
</dbReference>
<feature type="transmembrane region" description="Helical" evidence="7">
    <location>
        <begin position="135"/>
        <end position="158"/>
    </location>
</feature>
<keyword evidence="10" id="KW-1185">Reference proteome</keyword>